<dbReference type="SUPFAM" id="SSF52507">
    <property type="entry name" value="Homo-oligomeric flavin-containing Cys decarboxylases, HFCD"/>
    <property type="match status" value="1"/>
</dbReference>
<accession>A0ABT2HUI4</accession>
<comment type="catalytic activity">
    <reaction evidence="3 4">
        <text>(R)-4'-phosphopantothenate + L-cysteine + CTP = N-[(R)-4-phosphopantothenoyl]-L-cysteine + CMP + diphosphate + H(+)</text>
        <dbReference type="Rhea" id="RHEA:19397"/>
        <dbReference type="ChEBI" id="CHEBI:10986"/>
        <dbReference type="ChEBI" id="CHEBI:15378"/>
        <dbReference type="ChEBI" id="CHEBI:33019"/>
        <dbReference type="ChEBI" id="CHEBI:35235"/>
        <dbReference type="ChEBI" id="CHEBI:37563"/>
        <dbReference type="ChEBI" id="CHEBI:59458"/>
        <dbReference type="ChEBI" id="CHEBI:60377"/>
        <dbReference type="EC" id="6.3.2.5"/>
    </reaction>
</comment>
<comment type="function">
    <text evidence="4">Catalyzes two steps in the biosynthesis of coenzyme A. In the first step cysteine is conjugated to 4'-phosphopantothenate to form 4-phosphopantothenoylcysteine, in the latter compound is decarboxylated to form 4'-phosphopantotheine.</text>
</comment>
<feature type="domain" description="DNA/pantothenate metabolism flavoprotein C-terminal" evidence="6">
    <location>
        <begin position="185"/>
        <end position="399"/>
    </location>
</feature>
<protein>
    <recommendedName>
        <fullName evidence="3">Coenzyme A biosynthesis bifunctional protein CoaBC</fullName>
    </recommendedName>
    <alternativeName>
        <fullName evidence="3">DNA/pantothenate metabolism flavoprotein</fullName>
    </alternativeName>
    <alternativeName>
        <fullName evidence="3">Phosphopantothenoylcysteine synthetase/decarboxylase</fullName>
        <shortName evidence="3">PPCS-PPCDC</shortName>
    </alternativeName>
    <domain>
        <recommendedName>
            <fullName evidence="3">Phosphopantothenoylcysteine decarboxylase</fullName>
            <shortName evidence="3">PPC decarboxylase</shortName>
            <shortName evidence="3">PPC-DC</shortName>
            <ecNumber evidence="3">4.1.1.36</ecNumber>
        </recommendedName>
        <alternativeName>
            <fullName evidence="3">CoaC</fullName>
        </alternativeName>
    </domain>
    <domain>
        <recommendedName>
            <fullName evidence="3">Phosphopantothenate--cysteine ligase</fullName>
            <ecNumber evidence="3">6.3.2.5</ecNumber>
        </recommendedName>
        <alternativeName>
            <fullName evidence="3">CoaB</fullName>
        </alternativeName>
        <alternativeName>
            <fullName evidence="3">Phosphopantothenoylcysteine synthetase</fullName>
            <shortName evidence="3">PPC synthetase</shortName>
            <shortName evidence="3">PPC-S</shortName>
        </alternativeName>
    </domain>
</protein>
<dbReference type="NCBIfam" id="TIGR00521">
    <property type="entry name" value="coaBC_dfp"/>
    <property type="match status" value="1"/>
</dbReference>
<dbReference type="Pfam" id="PF04127">
    <property type="entry name" value="DFP"/>
    <property type="match status" value="1"/>
</dbReference>
<comment type="function">
    <text evidence="3">Catalyzes two sequential steps in the biosynthesis of coenzyme A. In the first step cysteine is conjugated to 4'-phosphopantothenate to form 4-phosphopantothenoylcysteine. In the second step the latter compound is decarboxylated to form 4'-phosphopantotheine.</text>
</comment>
<evidence type="ECO:0000259" key="6">
    <source>
        <dbReference type="Pfam" id="PF04127"/>
    </source>
</evidence>
<dbReference type="GO" id="GO:0004633">
    <property type="term" value="F:phosphopantothenoylcysteine decarboxylase activity"/>
    <property type="evidence" value="ECO:0007669"/>
    <property type="project" value="UniProtKB-EC"/>
</dbReference>
<dbReference type="Gene3D" id="3.40.50.1950">
    <property type="entry name" value="Flavin prenyltransferase-like"/>
    <property type="match status" value="1"/>
</dbReference>
<keyword evidence="3" id="KW-0511">Multifunctional enzyme</keyword>
<feature type="region of interest" description="Phosphopantothenoylcysteine decarboxylase" evidence="3">
    <location>
        <begin position="1"/>
        <end position="188"/>
    </location>
</feature>
<evidence type="ECO:0000256" key="3">
    <source>
        <dbReference type="HAMAP-Rule" id="MF_02225"/>
    </source>
</evidence>
<comment type="cofactor">
    <cofactor evidence="3">
        <name>Mg(2+)</name>
        <dbReference type="ChEBI" id="CHEBI:18420"/>
    </cofactor>
</comment>
<feature type="domain" description="Flavoprotein" evidence="5">
    <location>
        <begin position="1"/>
        <end position="171"/>
    </location>
</feature>
<dbReference type="EC" id="4.1.1.36" evidence="3"/>
<keyword evidence="3 4" id="KW-0285">Flavoprotein</keyword>
<evidence type="ECO:0000256" key="2">
    <source>
        <dbReference type="ARBA" id="ARBA00023239"/>
    </source>
</evidence>
<dbReference type="PANTHER" id="PTHR14359">
    <property type="entry name" value="HOMO-OLIGOMERIC FLAVIN CONTAINING CYS DECARBOXYLASE FAMILY"/>
    <property type="match status" value="1"/>
</dbReference>
<dbReference type="Gene3D" id="3.40.50.10300">
    <property type="entry name" value="CoaB-like"/>
    <property type="match status" value="1"/>
</dbReference>
<evidence type="ECO:0000259" key="5">
    <source>
        <dbReference type="Pfam" id="PF02441"/>
    </source>
</evidence>
<evidence type="ECO:0000256" key="4">
    <source>
        <dbReference type="RuleBase" id="RU364078"/>
    </source>
</evidence>
<dbReference type="RefSeq" id="WP_206394958.1">
    <property type="nucleotide sequence ID" value="NZ_JAFDPW010000001.1"/>
</dbReference>
<comment type="pathway">
    <text evidence="3 4">Cofactor biosynthesis; coenzyme A biosynthesis; CoA from (R)-pantothenate: step 3/5.</text>
</comment>
<comment type="caution">
    <text evidence="3">Lacks conserved residue(s) required for the propagation of feature annotation.</text>
</comment>
<reference evidence="7 8" key="1">
    <citation type="submission" date="2022-04" db="EMBL/GenBank/DDBJ databases">
        <title>Human microbiome associated bacterial genomes.</title>
        <authorList>
            <person name="Sandstrom S."/>
            <person name="Salamzade R."/>
            <person name="Kalan L.R."/>
        </authorList>
    </citation>
    <scope>NUCLEOTIDE SEQUENCE [LARGE SCALE GENOMIC DNA]</scope>
    <source>
        <strain evidence="8">p3-SID1799</strain>
    </source>
</reference>
<comment type="cofactor">
    <cofactor evidence="3">
        <name>FMN</name>
        <dbReference type="ChEBI" id="CHEBI:58210"/>
    </cofactor>
    <text evidence="3">Binds 1 FMN per subunit.</text>
</comment>
<name>A0ABT2HUI4_9MICO</name>
<gene>
    <name evidence="3 7" type="primary">coaBC</name>
    <name evidence="7" type="ORF">M3D15_01305</name>
</gene>
<keyword evidence="2 3" id="KW-0456">Lyase</keyword>
<keyword evidence="3 4" id="KW-0436">Ligase</keyword>
<dbReference type="InterPro" id="IPR036551">
    <property type="entry name" value="Flavin_trans-like"/>
</dbReference>
<dbReference type="EMBL" id="JALXSQ010000003">
    <property type="protein sequence ID" value="MCT2041983.1"/>
    <property type="molecule type" value="Genomic_DNA"/>
</dbReference>
<feature type="binding site" evidence="3">
    <location>
        <position position="342"/>
    </location>
    <ligand>
        <name>CTP</name>
        <dbReference type="ChEBI" id="CHEBI:37563"/>
    </ligand>
</feature>
<dbReference type="HAMAP" id="MF_02225">
    <property type="entry name" value="CoaBC"/>
    <property type="match status" value="1"/>
</dbReference>
<keyword evidence="3 4" id="KW-0288">FMN</keyword>
<evidence type="ECO:0000313" key="7">
    <source>
        <dbReference type="EMBL" id="MCT2041983.1"/>
    </source>
</evidence>
<dbReference type="Pfam" id="PF02441">
    <property type="entry name" value="Flavoprotein"/>
    <property type="match status" value="1"/>
</dbReference>
<comment type="similarity">
    <text evidence="3 4">In the N-terminal section; belongs to the HFCD (homo-oligomeric flavin containing Cys decarboxylase) superfamily.</text>
</comment>
<dbReference type="InterPro" id="IPR007085">
    <property type="entry name" value="DNA/pantothenate-metab_flavo_C"/>
</dbReference>
<feature type="binding site" evidence="3">
    <location>
        <position position="324"/>
    </location>
    <ligand>
        <name>CTP</name>
        <dbReference type="ChEBI" id="CHEBI:37563"/>
    </ligand>
</feature>
<dbReference type="InterPro" id="IPR035929">
    <property type="entry name" value="CoaB-like_sf"/>
</dbReference>
<feature type="binding site" evidence="3">
    <location>
        <position position="346"/>
    </location>
    <ligand>
        <name>CTP</name>
        <dbReference type="ChEBI" id="CHEBI:37563"/>
    </ligand>
</feature>
<dbReference type="InterPro" id="IPR005252">
    <property type="entry name" value="CoaBC"/>
</dbReference>
<evidence type="ECO:0000313" key="8">
    <source>
        <dbReference type="Proteomes" id="UP001525379"/>
    </source>
</evidence>
<feature type="binding site" evidence="3">
    <location>
        <begin position="305"/>
        <end position="308"/>
    </location>
    <ligand>
        <name>CTP</name>
        <dbReference type="ChEBI" id="CHEBI:37563"/>
    </ligand>
</feature>
<dbReference type="PANTHER" id="PTHR14359:SF6">
    <property type="entry name" value="PHOSPHOPANTOTHENOYLCYSTEINE DECARBOXYLASE"/>
    <property type="match status" value="1"/>
</dbReference>
<dbReference type="SUPFAM" id="SSF102645">
    <property type="entry name" value="CoaB-like"/>
    <property type="match status" value="1"/>
</dbReference>
<organism evidence="7 8">
    <name type="scientific">Pseudoclavibacter albus</name>
    <dbReference type="NCBI Taxonomy" id="272241"/>
    <lineage>
        <taxon>Bacteria</taxon>
        <taxon>Bacillati</taxon>
        <taxon>Actinomycetota</taxon>
        <taxon>Actinomycetes</taxon>
        <taxon>Micrococcales</taxon>
        <taxon>Microbacteriaceae</taxon>
        <taxon>Pseudoclavibacter</taxon>
    </lineage>
</organism>
<evidence type="ECO:0000256" key="1">
    <source>
        <dbReference type="ARBA" id="ARBA00022793"/>
    </source>
</evidence>
<keyword evidence="3" id="KW-0460">Magnesium</keyword>
<comment type="pathway">
    <text evidence="3 4">Cofactor biosynthesis; coenzyme A biosynthesis; CoA from (R)-pantothenate: step 2/5.</text>
</comment>
<dbReference type="InterPro" id="IPR003382">
    <property type="entry name" value="Flavoprotein"/>
</dbReference>
<keyword evidence="3" id="KW-0479">Metal-binding</keyword>
<comment type="caution">
    <text evidence="7">The sequence shown here is derived from an EMBL/GenBank/DDBJ whole genome shotgun (WGS) entry which is preliminary data.</text>
</comment>
<dbReference type="EC" id="6.3.2.5" evidence="3"/>
<feature type="region of interest" description="Phosphopantothenate--cysteine ligase" evidence="3">
    <location>
        <begin position="189"/>
        <end position="414"/>
    </location>
</feature>
<keyword evidence="8" id="KW-1185">Reference proteome</keyword>
<dbReference type="GO" id="GO:0004632">
    <property type="term" value="F:phosphopantothenate--cysteine ligase activity"/>
    <property type="evidence" value="ECO:0007669"/>
    <property type="project" value="UniProtKB-EC"/>
</dbReference>
<sequence length="414" mass="43583">MRIVVGISGGIAAYKAVLVIRELVLRGHEVHAIPTPSALRFIGVPTLEAISRNPVYTDVFDDVAEVRHVALGQQADVIAVVPATANTVAKITAGIADNLLGTTLLASTAPLVIAPAMHTEMWEHPATQANIATLSERGAVIVGPGTGRLTGHDTGVGRLEAIETIVAAIEQAGANATVDSRRDWVGRKVLVSAGGTREPLDPVRFLGNRSSGRQGVAIAASAAARGAQVTLVAANLEVPAPANLEVIQVSTAAEMHAECTRLAPEHDIIVMTAAVADYRPVTVAEGKITKEETGDELTLHLTKNPDILRELAASKRPDQLVVGFAAETEPNDEKLLARGRAKLQRKGCDVLAVNRVGWNEGFQHDENEISLIARDGSLAVRHAGNKMSVAGAILDTLAEYLRDSAHTPTNDVTA</sequence>
<comment type="similarity">
    <text evidence="3 4">In the C-terminal section; belongs to the PPC synthetase family.</text>
</comment>
<keyword evidence="1 3" id="KW-0210">Decarboxylase</keyword>
<dbReference type="Proteomes" id="UP001525379">
    <property type="component" value="Unassembled WGS sequence"/>
</dbReference>
<proteinExistence type="inferred from homology"/>
<feature type="binding site" evidence="3">
    <location>
        <position position="287"/>
    </location>
    <ligand>
        <name>CTP</name>
        <dbReference type="ChEBI" id="CHEBI:37563"/>
    </ligand>
</feature>
<feature type="binding site" evidence="3">
    <location>
        <position position="277"/>
    </location>
    <ligand>
        <name>CTP</name>
        <dbReference type="ChEBI" id="CHEBI:37563"/>
    </ligand>
</feature>
<comment type="catalytic activity">
    <reaction evidence="3 4">
        <text>N-[(R)-4-phosphopantothenoyl]-L-cysteine + H(+) = (R)-4'-phosphopantetheine + CO2</text>
        <dbReference type="Rhea" id="RHEA:16793"/>
        <dbReference type="ChEBI" id="CHEBI:15378"/>
        <dbReference type="ChEBI" id="CHEBI:16526"/>
        <dbReference type="ChEBI" id="CHEBI:59458"/>
        <dbReference type="ChEBI" id="CHEBI:61723"/>
        <dbReference type="EC" id="4.1.1.36"/>
    </reaction>
</comment>